<feature type="signal peptide" evidence="1">
    <location>
        <begin position="1"/>
        <end position="27"/>
    </location>
</feature>
<organism evidence="2 3">
    <name type="scientific">Sporosarcina highlanderae</name>
    <dbReference type="NCBI Taxonomy" id="3035916"/>
    <lineage>
        <taxon>Bacteria</taxon>
        <taxon>Bacillati</taxon>
        <taxon>Bacillota</taxon>
        <taxon>Bacilli</taxon>
        <taxon>Bacillales</taxon>
        <taxon>Caryophanaceae</taxon>
        <taxon>Sporosarcina</taxon>
    </lineage>
</organism>
<dbReference type="EMBL" id="JAROCC010000008">
    <property type="protein sequence ID" value="MDN4608073.1"/>
    <property type="molecule type" value="Genomic_DNA"/>
</dbReference>
<comment type="caution">
    <text evidence="2">The sequence shown here is derived from an EMBL/GenBank/DDBJ whole genome shotgun (WGS) entry which is preliminary data.</text>
</comment>
<gene>
    <name evidence="2" type="ORF">P5G49_11400</name>
</gene>
<sequence>MKMTFKKKIVAGTISAGLLSGVGLAFANTDAGGALKSWYSGVFTGAEASVAQEADQYSADEFSSLDEMFEGMRVGAEFDVDFTKDRELGRATAAIQNAKNSHISSLGEAQTEILAGMDLAFNNVYQEGWLQIQAAGNEATQIASADMTVFAGDTGAAAVEELTTELNAVKAEALTGLEEAIETAKATIMAEVESEKIITVNNLKTAIDFKVNEVFDRVSVILDELVAAQEALIEAKALELENEAKAAMDALLSGMND</sequence>
<evidence type="ECO:0000256" key="1">
    <source>
        <dbReference type="SAM" id="SignalP"/>
    </source>
</evidence>
<dbReference type="RefSeq" id="WP_301243897.1">
    <property type="nucleotide sequence ID" value="NZ_JAROCC010000008.1"/>
</dbReference>
<name>A0ABT8JSD9_9BACL</name>
<evidence type="ECO:0000313" key="2">
    <source>
        <dbReference type="EMBL" id="MDN4608073.1"/>
    </source>
</evidence>
<dbReference type="Proteomes" id="UP001175097">
    <property type="component" value="Unassembled WGS sequence"/>
</dbReference>
<accession>A0ABT8JSD9</accession>
<protein>
    <submittedName>
        <fullName evidence="2">Uncharacterized protein</fullName>
    </submittedName>
</protein>
<keyword evidence="1" id="KW-0732">Signal</keyword>
<evidence type="ECO:0000313" key="3">
    <source>
        <dbReference type="Proteomes" id="UP001175097"/>
    </source>
</evidence>
<feature type="chain" id="PRO_5045644739" evidence="1">
    <location>
        <begin position="28"/>
        <end position="257"/>
    </location>
</feature>
<reference evidence="2" key="1">
    <citation type="submission" date="2023-03" db="EMBL/GenBank/DDBJ databases">
        <title>MT1 and MT2 Draft Genomes of Novel Species.</title>
        <authorList>
            <person name="Venkateswaran K."/>
        </authorList>
    </citation>
    <scope>NUCLEOTIDE SEQUENCE</scope>
    <source>
        <strain evidence="2">F6_3S_P_2</strain>
    </source>
</reference>
<keyword evidence="3" id="KW-1185">Reference proteome</keyword>
<proteinExistence type="predicted"/>